<dbReference type="PANTHER" id="PTHR10605:SF56">
    <property type="entry name" value="BIFUNCTIONAL HEPARAN SULFATE N-DEACETYLASE_N-SULFOTRANSFERASE"/>
    <property type="match status" value="1"/>
</dbReference>
<evidence type="ECO:0000313" key="2">
    <source>
        <dbReference type="EMBL" id="SDW99767.1"/>
    </source>
</evidence>
<organism evidence="2 3">
    <name type="scientific">Thiocapsa roseopersicina</name>
    <dbReference type="NCBI Taxonomy" id="1058"/>
    <lineage>
        <taxon>Bacteria</taxon>
        <taxon>Pseudomonadati</taxon>
        <taxon>Pseudomonadota</taxon>
        <taxon>Gammaproteobacteria</taxon>
        <taxon>Chromatiales</taxon>
        <taxon>Chromatiaceae</taxon>
        <taxon>Thiocapsa</taxon>
    </lineage>
</organism>
<dbReference type="InterPro" id="IPR037359">
    <property type="entry name" value="NST/OST"/>
</dbReference>
<dbReference type="RefSeq" id="WP_093032871.1">
    <property type="nucleotide sequence ID" value="NZ_FNNZ01000012.1"/>
</dbReference>
<dbReference type="InterPro" id="IPR027417">
    <property type="entry name" value="P-loop_NTPase"/>
</dbReference>
<name>A0A1H2Y3R2_THIRO</name>
<dbReference type="PANTHER" id="PTHR10605">
    <property type="entry name" value="HEPARAN SULFATE SULFOTRANSFERASE"/>
    <property type="match status" value="1"/>
</dbReference>
<dbReference type="OrthoDB" id="9075305at2"/>
<dbReference type="SUPFAM" id="SSF52540">
    <property type="entry name" value="P-loop containing nucleoside triphosphate hydrolases"/>
    <property type="match status" value="1"/>
</dbReference>
<gene>
    <name evidence="2" type="ORF">SAMN05421783_11228</name>
</gene>
<protein>
    <submittedName>
        <fullName evidence="2">Sulfotransferase family protein</fullName>
    </submittedName>
</protein>
<proteinExistence type="predicted"/>
<dbReference type="AlphaFoldDB" id="A0A1H2Y3R2"/>
<sequence length="299" mass="35065">MRPNYLVIGAQNCGTTSLCANLGKHPDVYMTNPKELHFFSDPQAFAKGWGWYESHFDGVTTETAIGEGSTTYTRNIHQPDAPGLISKHLPDARLIYMVRHPLRRMETHWLHRRRLKRNPLWDFERTYREIPWMVDASLFWRQINFYRENFPDDRIRVVFFEDYIADTEAELARCFDFLGVDSAYVVPDVREVHNPSLGRYADTFTGRLFRKMPGMMSLWQRFPRSLRQLLKPHVRTELSRKPVWADWMIADAVANVKPDMEQFLTFYGKPLDFWTLDTGDRLSAPRVQDPPRVQGAHVG</sequence>
<accession>A0A1H2Y3R2</accession>
<evidence type="ECO:0000256" key="1">
    <source>
        <dbReference type="ARBA" id="ARBA00022679"/>
    </source>
</evidence>
<evidence type="ECO:0000313" key="3">
    <source>
        <dbReference type="Proteomes" id="UP000198816"/>
    </source>
</evidence>
<keyword evidence="3" id="KW-1185">Reference proteome</keyword>
<dbReference type="STRING" id="1058.SAMN05421783_11228"/>
<dbReference type="Proteomes" id="UP000198816">
    <property type="component" value="Unassembled WGS sequence"/>
</dbReference>
<dbReference type="GO" id="GO:0008146">
    <property type="term" value="F:sulfotransferase activity"/>
    <property type="evidence" value="ECO:0007669"/>
    <property type="project" value="InterPro"/>
</dbReference>
<keyword evidence="1 2" id="KW-0808">Transferase</keyword>
<dbReference type="EMBL" id="FNNZ01000012">
    <property type="protein sequence ID" value="SDW99767.1"/>
    <property type="molecule type" value="Genomic_DNA"/>
</dbReference>
<reference evidence="3" key="1">
    <citation type="submission" date="2016-10" db="EMBL/GenBank/DDBJ databases">
        <authorList>
            <person name="Varghese N."/>
            <person name="Submissions S."/>
        </authorList>
    </citation>
    <scope>NUCLEOTIDE SEQUENCE [LARGE SCALE GENOMIC DNA]</scope>
    <source>
        <strain evidence="3">DSM 217</strain>
    </source>
</reference>
<dbReference type="Pfam" id="PF13469">
    <property type="entry name" value="Sulfotransfer_3"/>
    <property type="match status" value="1"/>
</dbReference>
<dbReference type="Gene3D" id="3.40.50.300">
    <property type="entry name" value="P-loop containing nucleotide triphosphate hydrolases"/>
    <property type="match status" value="1"/>
</dbReference>